<reference evidence="2" key="1">
    <citation type="submission" date="2021-09" db="EMBL/GenBank/DDBJ databases">
        <authorList>
            <person name="Smyrli M."/>
        </authorList>
    </citation>
    <scope>NUCLEOTIDE SEQUENCE</scope>
    <source>
        <strain evidence="2">LAR25</strain>
    </source>
</reference>
<dbReference type="AlphaFoldDB" id="A0A9X4ET89"/>
<dbReference type="InterPro" id="IPR058955">
    <property type="entry name" value="GAPS4b_N"/>
</dbReference>
<evidence type="ECO:0000313" key="3">
    <source>
        <dbReference type="Proteomes" id="UP001149303"/>
    </source>
</evidence>
<dbReference type="Pfam" id="PF26110">
    <property type="entry name" value="GAPS4b_N"/>
    <property type="match status" value="1"/>
</dbReference>
<dbReference type="EMBL" id="JAIWJY010000002">
    <property type="protein sequence ID" value="MDE1206026.1"/>
    <property type="molecule type" value="Genomic_DNA"/>
</dbReference>
<sequence length="904" mass="104842">MGGQEGLRGYIIQTIVAVIESLDDRESWEKVTLEPNEKLEKVDILWNYANNKNIAVQVKSSKNNIEFSNASKWIEELKKDMPSASEYQLYLVGSLQNKLKTELKQSNNIINGATVKVRALEYDSLNALIVEKIDSFLHKRNKENIDINVRKIMSTALKNIFIENSLKGKEFSKKELEEALINVILDIKKQAEKHLYSYLKKEANNYTESFDTEHLVIANFLSLIGWDNFNYKQMYSEYNDRTGKDDEFIIDFCSLDEDKLKDNNLNYIYIQSLVVNSYADIDKKKIVQLYQALGKVSEGFEKKHTDSEEKTYSKNVIHFLLSKEINEDKETFRHKVRSFDSKKHTLKDYIYYTIDNKQLYFLYRSIITAKTYRPETSIKFLYPQTEDIVSEGKIGKRAQYLPPQFLTSSVLPIVKENKDKISVLIFCNDTYSPVNLKKIVWLTISITSGFANEYLIYFPEYIENNETKNEVRDILRTFNDNLLLDKVSVHRLSEIDSNFVKDQPLYANNDSSINELVDESQLKQVNYKPNSDFLNNYLPYGSLIKPFLNSDRIKSDDLRDFLAKEKGIHFRSSDKTKIIGTMTKILFSPSDVENLTKLVLSKRVYSKEVPKRPYVTLEIIETKALESVIKKSIPDIKHNINEKLKSKDAKLIDVQTKTQSDNVILEIFIEEYDPNKQAMLSKIQSVEKVVFTNKGNSIEPIQLFQTTLGGQLTKSSLTFIENNLKERKIIKKITNEIMFKDFTSNEERVLFLLSFTDITNHVVFQNVDLVASSYALDETMSIPEELNDKAGKNIVTSIRGKKLHEINELKDENIRKYILLEKIKVLYTFNHKQLEVSGKMEVEINFSGALKNKPEPDGRLSLKFKITPHKSSSMNITNLQSFESNLKKIFYAFQKGKLKEFEKL</sequence>
<gene>
    <name evidence="2" type="ORF">LCI24_04380</name>
</gene>
<accession>A0A9X4ET89</accession>
<name>A0A9X4ET89_9FLAO</name>
<organism evidence="2 3">
    <name type="scientific">Tenacibaculum larymnensis</name>
    <dbReference type="NCBI Taxonomy" id="2878201"/>
    <lineage>
        <taxon>Bacteria</taxon>
        <taxon>Pseudomonadati</taxon>
        <taxon>Bacteroidota</taxon>
        <taxon>Flavobacteriia</taxon>
        <taxon>Flavobacteriales</taxon>
        <taxon>Flavobacteriaceae</taxon>
        <taxon>Tenacibaculum</taxon>
    </lineage>
</organism>
<comment type="caution">
    <text evidence="2">The sequence shown here is derived from an EMBL/GenBank/DDBJ whole genome shotgun (WGS) entry which is preliminary data.</text>
</comment>
<evidence type="ECO:0000259" key="1">
    <source>
        <dbReference type="Pfam" id="PF26110"/>
    </source>
</evidence>
<proteinExistence type="predicted"/>
<evidence type="ECO:0000313" key="2">
    <source>
        <dbReference type="EMBL" id="MDE1206026.1"/>
    </source>
</evidence>
<protein>
    <recommendedName>
        <fullName evidence="1">GAPS4b N-terminal domain-containing protein</fullName>
    </recommendedName>
</protein>
<keyword evidence="3" id="KW-1185">Reference proteome</keyword>
<dbReference type="RefSeq" id="WP_274639347.1">
    <property type="nucleotide sequence ID" value="NZ_JAIWJY010000002.1"/>
</dbReference>
<feature type="domain" description="GAPS4b N-terminal" evidence="1">
    <location>
        <begin position="544"/>
        <end position="599"/>
    </location>
</feature>
<dbReference type="Proteomes" id="UP001149303">
    <property type="component" value="Unassembled WGS sequence"/>
</dbReference>